<dbReference type="InterPro" id="IPR051815">
    <property type="entry name" value="Molybdate_resp_trans_reg"/>
</dbReference>
<dbReference type="SUPFAM" id="SSF46785">
    <property type="entry name" value="Winged helix' DNA-binding domain"/>
    <property type="match status" value="1"/>
</dbReference>
<dbReference type="InterPro" id="IPR016462">
    <property type="entry name" value="ModE"/>
</dbReference>
<comment type="similarity">
    <text evidence="1 5">Belongs to the ModE family.</text>
</comment>
<dbReference type="Proteomes" id="UP000295341">
    <property type="component" value="Unassembled WGS sequence"/>
</dbReference>
<dbReference type="SUPFAM" id="SSF50331">
    <property type="entry name" value="MOP-like"/>
    <property type="match status" value="2"/>
</dbReference>
<evidence type="ECO:0000259" key="7">
    <source>
        <dbReference type="PROSITE" id="PS51866"/>
    </source>
</evidence>
<dbReference type="Gene3D" id="2.40.50.100">
    <property type="match status" value="2"/>
</dbReference>
<evidence type="ECO:0000256" key="1">
    <source>
        <dbReference type="ARBA" id="ARBA00008110"/>
    </source>
</evidence>
<dbReference type="Gene3D" id="1.10.10.10">
    <property type="entry name" value="Winged helix-like DNA-binding domain superfamily/Winged helix DNA-binding domain"/>
    <property type="match status" value="1"/>
</dbReference>
<dbReference type="PIRSF" id="PIRSF005763">
    <property type="entry name" value="Txn_reg_ModE"/>
    <property type="match status" value="1"/>
</dbReference>
<protein>
    <submittedName>
        <fullName evidence="8">Molybdate transport system regulatory protein</fullName>
    </submittedName>
</protein>
<keyword evidence="9" id="KW-1185">Reference proteome</keyword>
<dbReference type="Pfam" id="PF03459">
    <property type="entry name" value="TOBE"/>
    <property type="match status" value="2"/>
</dbReference>
<name>A0A4R7NSX9_9GAMM</name>
<dbReference type="PANTHER" id="PTHR30432">
    <property type="entry name" value="TRANSCRIPTIONAL REGULATOR MODE"/>
    <property type="match status" value="1"/>
</dbReference>
<evidence type="ECO:0000256" key="3">
    <source>
        <dbReference type="ARBA" id="ARBA00022505"/>
    </source>
</evidence>
<dbReference type="GO" id="GO:0030151">
    <property type="term" value="F:molybdenum ion binding"/>
    <property type="evidence" value="ECO:0007669"/>
    <property type="project" value="UniProtKB-UniRule"/>
</dbReference>
<keyword evidence="3 5" id="KW-0500">Molybdenum</keyword>
<dbReference type="InterPro" id="IPR004606">
    <property type="entry name" value="Mop_domain"/>
</dbReference>
<dbReference type="InterPro" id="IPR005116">
    <property type="entry name" value="Transp-assoc_OB_typ1"/>
</dbReference>
<evidence type="ECO:0000313" key="8">
    <source>
        <dbReference type="EMBL" id="TDU24174.1"/>
    </source>
</evidence>
<dbReference type="EMBL" id="SOBT01000012">
    <property type="protein sequence ID" value="TDU24174.1"/>
    <property type="molecule type" value="Genomic_DNA"/>
</dbReference>
<dbReference type="RefSeq" id="WP_246051755.1">
    <property type="nucleotide sequence ID" value="NZ_MWIN01000003.1"/>
</dbReference>
<organism evidence="8 9">
    <name type="scientific">Panacagrimonas perspica</name>
    <dbReference type="NCBI Taxonomy" id="381431"/>
    <lineage>
        <taxon>Bacteria</taxon>
        <taxon>Pseudomonadati</taxon>
        <taxon>Pseudomonadota</taxon>
        <taxon>Gammaproteobacteria</taxon>
        <taxon>Nevskiales</taxon>
        <taxon>Nevskiaceae</taxon>
        <taxon>Panacagrimonas</taxon>
    </lineage>
</organism>
<feature type="domain" description="Mop" evidence="7">
    <location>
        <begin position="126"/>
        <end position="192"/>
    </location>
</feature>
<evidence type="ECO:0000256" key="4">
    <source>
        <dbReference type="ARBA" id="ARBA00022737"/>
    </source>
</evidence>
<dbReference type="InterPro" id="IPR000847">
    <property type="entry name" value="LysR_HTH_N"/>
</dbReference>
<evidence type="ECO:0000256" key="6">
    <source>
        <dbReference type="PIRSR" id="PIRSR005763-1"/>
    </source>
</evidence>
<evidence type="ECO:0000256" key="2">
    <source>
        <dbReference type="ARBA" id="ARBA00022448"/>
    </source>
</evidence>
<evidence type="ECO:0000256" key="5">
    <source>
        <dbReference type="PIRNR" id="PIRNR005763"/>
    </source>
</evidence>
<dbReference type="PANTHER" id="PTHR30432:SF1">
    <property type="entry name" value="DNA-BINDING TRANSCRIPTIONAL DUAL REGULATOR MODE"/>
    <property type="match status" value="1"/>
</dbReference>
<dbReference type="InterPro" id="IPR036388">
    <property type="entry name" value="WH-like_DNA-bd_sf"/>
</dbReference>
<dbReference type="InterPro" id="IPR008995">
    <property type="entry name" value="Mo/tungstate-bd_C_term_dom"/>
</dbReference>
<reference evidence="8 9" key="1">
    <citation type="submission" date="2019-03" db="EMBL/GenBank/DDBJ databases">
        <title>Genomic Encyclopedia of Type Strains, Phase IV (KMG-IV): sequencing the most valuable type-strain genomes for metagenomic binning, comparative biology and taxonomic classification.</title>
        <authorList>
            <person name="Goeker M."/>
        </authorList>
    </citation>
    <scope>NUCLEOTIDE SEQUENCE [LARGE SCALE GENOMIC DNA]</scope>
    <source>
        <strain evidence="8 9">DSM 26377</strain>
    </source>
</reference>
<feature type="domain" description="Mop" evidence="7">
    <location>
        <begin position="203"/>
        <end position="269"/>
    </location>
</feature>
<proteinExistence type="inferred from homology"/>
<dbReference type="Pfam" id="PF00126">
    <property type="entry name" value="HTH_1"/>
    <property type="match status" value="1"/>
</dbReference>
<dbReference type="GO" id="GO:0003700">
    <property type="term" value="F:DNA-binding transcription factor activity"/>
    <property type="evidence" value="ECO:0007669"/>
    <property type="project" value="InterPro"/>
</dbReference>
<keyword evidence="2 5" id="KW-0813">Transport</keyword>
<feature type="region of interest" description="Required for dimer formation and molybdate binding" evidence="6">
    <location>
        <begin position="127"/>
        <end position="135"/>
    </location>
</feature>
<accession>A0A4R7NSX9</accession>
<dbReference type="AlphaFoldDB" id="A0A4R7NSX9"/>
<gene>
    <name evidence="8" type="ORF">DFR24_4438</name>
</gene>
<dbReference type="InterPro" id="IPR036390">
    <property type="entry name" value="WH_DNA-bd_sf"/>
</dbReference>
<dbReference type="GO" id="GO:0015689">
    <property type="term" value="P:molybdate ion transport"/>
    <property type="evidence" value="ECO:0007669"/>
    <property type="project" value="UniProtKB-UniRule"/>
</dbReference>
<dbReference type="NCBIfam" id="TIGR00638">
    <property type="entry name" value="Mop"/>
    <property type="match status" value="2"/>
</dbReference>
<comment type="caution">
    <text evidence="8">The sequence shown here is derived from an EMBL/GenBank/DDBJ whole genome shotgun (WGS) entry which is preliminary data.</text>
</comment>
<dbReference type="PROSITE" id="PS51866">
    <property type="entry name" value="MOP"/>
    <property type="match status" value="2"/>
</dbReference>
<keyword evidence="4" id="KW-0677">Repeat</keyword>
<evidence type="ECO:0000313" key="9">
    <source>
        <dbReference type="Proteomes" id="UP000295341"/>
    </source>
</evidence>
<sequence length="271" mass="28293">MARSPKLEAQLSIRPGAGAPFRKRWMDLLGSLESEGSITAAAKAVKLSYKAAWDAIAAMNNLSDAVLVERSVGGKGGGGARLTPQGKRLVATFRAVEAESERFVQRVNRRVQDKADIATLGRMTLLTSARNHFAGRIASITKGAVNDEVELKLPGGNRIVATITRESTQTLGLKKNGEAIALIKSSWIILGVEDQSQGAPTMKLSARNCLRGIVSRITRGAVNSEVVVDLGSGSSVVAVVTNASAKALGLAPGKPAQAIFKASSVILGVPG</sequence>